<feature type="non-terminal residue" evidence="1">
    <location>
        <position position="125"/>
    </location>
</feature>
<proteinExistence type="predicted"/>
<sequence length="125" mass="14617">MEPKQEVGTRLSDDELTIIFVLGDAVQAHKYDQFCHLSVGDLLRLDGRKKFLTDGFLTVKKIELHFWSDYTISSCELDFICQLKLKFVLHLSFSLEVMVQRLLRREQETSLPVVEYYRSVGMLQE</sequence>
<organism evidence="1 2">
    <name type="scientific">Papaver atlanticum</name>
    <dbReference type="NCBI Taxonomy" id="357466"/>
    <lineage>
        <taxon>Eukaryota</taxon>
        <taxon>Viridiplantae</taxon>
        <taxon>Streptophyta</taxon>
        <taxon>Embryophyta</taxon>
        <taxon>Tracheophyta</taxon>
        <taxon>Spermatophyta</taxon>
        <taxon>Magnoliopsida</taxon>
        <taxon>Ranunculales</taxon>
        <taxon>Papaveraceae</taxon>
        <taxon>Papaveroideae</taxon>
        <taxon>Papaver</taxon>
    </lineage>
</organism>
<accession>A0AAD4TEY2</accession>
<reference evidence="1" key="1">
    <citation type="submission" date="2022-04" db="EMBL/GenBank/DDBJ databases">
        <title>A functionally conserved STORR gene fusion in Papaver species that diverged 16.8 million years ago.</title>
        <authorList>
            <person name="Catania T."/>
        </authorList>
    </citation>
    <scope>NUCLEOTIDE SEQUENCE</scope>
    <source>
        <strain evidence="1">S-188037</strain>
    </source>
</reference>
<gene>
    <name evidence="1" type="ORF">MKW98_017931</name>
</gene>
<evidence type="ECO:0000313" key="2">
    <source>
        <dbReference type="Proteomes" id="UP001202328"/>
    </source>
</evidence>
<comment type="caution">
    <text evidence="1">The sequence shown here is derived from an EMBL/GenBank/DDBJ whole genome shotgun (WGS) entry which is preliminary data.</text>
</comment>
<name>A0AAD4TEY2_9MAGN</name>
<evidence type="ECO:0000313" key="1">
    <source>
        <dbReference type="EMBL" id="KAI3954107.1"/>
    </source>
</evidence>
<dbReference type="Proteomes" id="UP001202328">
    <property type="component" value="Unassembled WGS sequence"/>
</dbReference>
<dbReference type="AlphaFoldDB" id="A0AAD4TEY2"/>
<keyword evidence="2" id="KW-1185">Reference proteome</keyword>
<protein>
    <submittedName>
        <fullName evidence="1">Uncharacterized protein</fullName>
    </submittedName>
</protein>
<dbReference type="EMBL" id="JAJJMB010002020">
    <property type="protein sequence ID" value="KAI3954107.1"/>
    <property type="molecule type" value="Genomic_DNA"/>
</dbReference>